<dbReference type="AlphaFoldDB" id="A0A1E7ENV5"/>
<feature type="region of interest" description="Disordered" evidence="1">
    <location>
        <begin position="288"/>
        <end position="355"/>
    </location>
</feature>
<gene>
    <name evidence="2" type="ORF">FRACYDRAFT_250666</name>
</gene>
<dbReference type="EMBL" id="KV784384">
    <property type="protein sequence ID" value="OEU07649.1"/>
    <property type="molecule type" value="Genomic_DNA"/>
</dbReference>
<sequence>MLAKMLCGNQSMSQIFCTREIFNAVPSIQESMPKNALEDLTSCLHYSDDWDVMGDEDWLDVYDEPKVECDPSTASHRLKYGLLEDAYNKRWQELVKPGKWITTDESRVAGWYYSVMTIGPEPKPIRTGATLHTVCITNGPLHTYKLFARVYGGKNDEDVDVRNPVNPWKHKGHCVVMDSAYMGDAMCQVGREEWGINMVGTRRIKDPVTKRRARDQTDVDCNAQQIDYCKTYHKIDKGNGAEAKYDLSTESHLHGWGPKLAARYFNMNLNNAYKLYCFIYKMRGTGPPPSATKDIATTSTEGRSIRSDSIRQPFSSPPSQGARTDMGTPRSSSTTEVSSRNKLKKQQAFKKRQKLQPDRVHQPMTCLVRSKDNDKPGSGPYCKYEKCPGLKSKAIVKRPYKTVYQCEQCTVEKGFSFWLCHTTKKVNGVQTVVSCHLQYHAEMCYDTSAATECSVVSELTNNE</sequence>
<reference evidence="2 3" key="1">
    <citation type="submission" date="2016-09" db="EMBL/GenBank/DDBJ databases">
        <title>Extensive genetic diversity and differential bi-allelic expression allows diatom success in the polar Southern Ocean.</title>
        <authorList>
            <consortium name="DOE Joint Genome Institute"/>
            <person name="Mock T."/>
            <person name="Otillar R.P."/>
            <person name="Strauss J."/>
            <person name="Dupont C."/>
            <person name="Frickenhaus S."/>
            <person name="Maumus F."/>
            <person name="Mcmullan M."/>
            <person name="Sanges R."/>
            <person name="Schmutz J."/>
            <person name="Toseland A."/>
            <person name="Valas R."/>
            <person name="Veluchamy A."/>
            <person name="Ward B.J."/>
            <person name="Allen A."/>
            <person name="Barry K."/>
            <person name="Falciatore A."/>
            <person name="Ferrante M."/>
            <person name="Fortunato A.E."/>
            <person name="Gloeckner G."/>
            <person name="Gruber A."/>
            <person name="Hipkin R."/>
            <person name="Janech M."/>
            <person name="Kroth P."/>
            <person name="Leese F."/>
            <person name="Lindquist E."/>
            <person name="Lyon B.R."/>
            <person name="Martin J."/>
            <person name="Mayer C."/>
            <person name="Parker M."/>
            <person name="Quesneville H."/>
            <person name="Raymond J."/>
            <person name="Uhlig C."/>
            <person name="Valentin K.U."/>
            <person name="Worden A.Z."/>
            <person name="Armbrust E.V."/>
            <person name="Bowler C."/>
            <person name="Green B."/>
            <person name="Moulton V."/>
            <person name="Van Oosterhout C."/>
            <person name="Grigoriev I."/>
        </authorList>
    </citation>
    <scope>NUCLEOTIDE SEQUENCE [LARGE SCALE GENOMIC DNA]</scope>
    <source>
        <strain evidence="2 3">CCMP1102</strain>
    </source>
</reference>
<dbReference type="OrthoDB" id="75807at2759"/>
<feature type="compositionally biased region" description="Polar residues" evidence="1">
    <location>
        <begin position="310"/>
        <end position="322"/>
    </location>
</feature>
<proteinExistence type="predicted"/>
<accession>A0A1E7ENV5</accession>
<evidence type="ECO:0000256" key="1">
    <source>
        <dbReference type="SAM" id="MobiDB-lite"/>
    </source>
</evidence>
<dbReference type="KEGG" id="fcy:FRACYDRAFT_250666"/>
<evidence type="ECO:0000313" key="3">
    <source>
        <dbReference type="Proteomes" id="UP000095751"/>
    </source>
</evidence>
<feature type="compositionally biased region" description="Polar residues" evidence="1">
    <location>
        <begin position="329"/>
        <end position="340"/>
    </location>
</feature>
<dbReference type="Proteomes" id="UP000095751">
    <property type="component" value="Unassembled WGS sequence"/>
</dbReference>
<protein>
    <recommendedName>
        <fullName evidence="4">PiggyBac transposable element-derived protein domain-containing protein</fullName>
    </recommendedName>
</protein>
<dbReference type="InParanoid" id="A0A1E7ENV5"/>
<name>A0A1E7ENV5_9STRA</name>
<organism evidence="2 3">
    <name type="scientific">Fragilariopsis cylindrus CCMP1102</name>
    <dbReference type="NCBI Taxonomy" id="635003"/>
    <lineage>
        <taxon>Eukaryota</taxon>
        <taxon>Sar</taxon>
        <taxon>Stramenopiles</taxon>
        <taxon>Ochrophyta</taxon>
        <taxon>Bacillariophyta</taxon>
        <taxon>Bacillariophyceae</taxon>
        <taxon>Bacillariophycidae</taxon>
        <taxon>Bacillariales</taxon>
        <taxon>Bacillariaceae</taxon>
        <taxon>Fragilariopsis</taxon>
    </lineage>
</organism>
<evidence type="ECO:0000313" key="2">
    <source>
        <dbReference type="EMBL" id="OEU07649.1"/>
    </source>
</evidence>
<feature type="compositionally biased region" description="Basic residues" evidence="1">
    <location>
        <begin position="341"/>
        <end position="354"/>
    </location>
</feature>
<keyword evidence="3" id="KW-1185">Reference proteome</keyword>
<evidence type="ECO:0008006" key="4">
    <source>
        <dbReference type="Google" id="ProtNLM"/>
    </source>
</evidence>